<reference evidence="1" key="1">
    <citation type="journal article" date="2015" name="Nature">
        <title>Complex archaea that bridge the gap between prokaryotes and eukaryotes.</title>
        <authorList>
            <person name="Spang A."/>
            <person name="Saw J.H."/>
            <person name="Jorgensen S.L."/>
            <person name="Zaremba-Niedzwiedzka K."/>
            <person name="Martijn J."/>
            <person name="Lind A.E."/>
            <person name="van Eijk R."/>
            <person name="Schleper C."/>
            <person name="Guy L."/>
            <person name="Ettema T.J."/>
        </authorList>
    </citation>
    <scope>NUCLEOTIDE SEQUENCE</scope>
</reference>
<feature type="non-terminal residue" evidence="1">
    <location>
        <position position="1"/>
    </location>
</feature>
<evidence type="ECO:0000313" key="1">
    <source>
        <dbReference type="EMBL" id="KKK87598.1"/>
    </source>
</evidence>
<name>A0A0F8Z1R0_9ZZZZ</name>
<accession>A0A0F8Z1R0</accession>
<sequence>TKIELIDGSDVLHSLDGGQNQALCIFDRKCPTMNHGQYINANSQRSLYGIDFGRFLFDKELALDPSRFRNLQLKVSYDSDISDDGVTSGSLEVWADLFDEKVDVD</sequence>
<protein>
    <submittedName>
        <fullName evidence="1">Uncharacterized protein</fullName>
    </submittedName>
</protein>
<dbReference type="AlphaFoldDB" id="A0A0F8Z1R0"/>
<dbReference type="EMBL" id="LAZR01050324">
    <property type="protein sequence ID" value="KKK87598.1"/>
    <property type="molecule type" value="Genomic_DNA"/>
</dbReference>
<organism evidence="1">
    <name type="scientific">marine sediment metagenome</name>
    <dbReference type="NCBI Taxonomy" id="412755"/>
    <lineage>
        <taxon>unclassified sequences</taxon>
        <taxon>metagenomes</taxon>
        <taxon>ecological metagenomes</taxon>
    </lineage>
</organism>
<proteinExistence type="predicted"/>
<comment type="caution">
    <text evidence="1">The sequence shown here is derived from an EMBL/GenBank/DDBJ whole genome shotgun (WGS) entry which is preliminary data.</text>
</comment>
<gene>
    <name evidence="1" type="ORF">LCGC14_2751610</name>
</gene>